<evidence type="ECO:0000313" key="3">
    <source>
        <dbReference type="Proteomes" id="UP001302812"/>
    </source>
</evidence>
<feature type="compositionally biased region" description="Polar residues" evidence="1">
    <location>
        <begin position="91"/>
        <end position="100"/>
    </location>
</feature>
<feature type="region of interest" description="Disordered" evidence="1">
    <location>
        <begin position="91"/>
        <end position="132"/>
    </location>
</feature>
<evidence type="ECO:0000256" key="1">
    <source>
        <dbReference type="SAM" id="MobiDB-lite"/>
    </source>
</evidence>
<reference evidence="2" key="1">
    <citation type="journal article" date="2023" name="Mol. Phylogenet. Evol.">
        <title>Genome-scale phylogeny and comparative genomics of the fungal order Sordariales.</title>
        <authorList>
            <person name="Hensen N."/>
            <person name="Bonometti L."/>
            <person name="Westerberg I."/>
            <person name="Brannstrom I.O."/>
            <person name="Guillou S."/>
            <person name="Cros-Aarteil S."/>
            <person name="Calhoun S."/>
            <person name="Haridas S."/>
            <person name="Kuo A."/>
            <person name="Mondo S."/>
            <person name="Pangilinan J."/>
            <person name="Riley R."/>
            <person name="LaButti K."/>
            <person name="Andreopoulos B."/>
            <person name="Lipzen A."/>
            <person name="Chen C."/>
            <person name="Yan M."/>
            <person name="Daum C."/>
            <person name="Ng V."/>
            <person name="Clum A."/>
            <person name="Steindorff A."/>
            <person name="Ohm R.A."/>
            <person name="Martin F."/>
            <person name="Silar P."/>
            <person name="Natvig D.O."/>
            <person name="Lalanne C."/>
            <person name="Gautier V."/>
            <person name="Ament-Velasquez S.L."/>
            <person name="Kruys A."/>
            <person name="Hutchinson M.I."/>
            <person name="Powell A.J."/>
            <person name="Barry K."/>
            <person name="Miller A.N."/>
            <person name="Grigoriev I.V."/>
            <person name="Debuchy R."/>
            <person name="Gladieux P."/>
            <person name="Hiltunen Thoren M."/>
            <person name="Johannesson H."/>
        </authorList>
    </citation>
    <scope>NUCLEOTIDE SEQUENCE</scope>
    <source>
        <strain evidence="2">CBS 508.74</strain>
    </source>
</reference>
<feature type="compositionally biased region" description="Low complexity" evidence="1">
    <location>
        <begin position="121"/>
        <end position="132"/>
    </location>
</feature>
<dbReference type="GeneID" id="89941474"/>
<evidence type="ECO:0000313" key="2">
    <source>
        <dbReference type="EMBL" id="KAK4116587.1"/>
    </source>
</evidence>
<name>A0AAN6YWQ8_9PEZI</name>
<protein>
    <submittedName>
        <fullName evidence="2">Uncharacterized protein</fullName>
    </submittedName>
</protein>
<feature type="compositionally biased region" description="Low complexity" evidence="1">
    <location>
        <begin position="102"/>
        <end position="114"/>
    </location>
</feature>
<gene>
    <name evidence="2" type="ORF">N656DRAFT_794878</name>
</gene>
<organism evidence="2 3">
    <name type="scientific">Canariomyces notabilis</name>
    <dbReference type="NCBI Taxonomy" id="2074819"/>
    <lineage>
        <taxon>Eukaryota</taxon>
        <taxon>Fungi</taxon>
        <taxon>Dikarya</taxon>
        <taxon>Ascomycota</taxon>
        <taxon>Pezizomycotina</taxon>
        <taxon>Sordariomycetes</taxon>
        <taxon>Sordariomycetidae</taxon>
        <taxon>Sordariales</taxon>
        <taxon>Chaetomiaceae</taxon>
        <taxon>Canariomyces</taxon>
    </lineage>
</organism>
<dbReference type="AlphaFoldDB" id="A0AAN6YWQ8"/>
<comment type="caution">
    <text evidence="2">The sequence shown here is derived from an EMBL/GenBank/DDBJ whole genome shotgun (WGS) entry which is preliminary data.</text>
</comment>
<reference evidence="2" key="2">
    <citation type="submission" date="2023-05" db="EMBL/GenBank/DDBJ databases">
        <authorList>
            <consortium name="Lawrence Berkeley National Laboratory"/>
            <person name="Steindorff A."/>
            <person name="Hensen N."/>
            <person name="Bonometti L."/>
            <person name="Westerberg I."/>
            <person name="Brannstrom I.O."/>
            <person name="Guillou S."/>
            <person name="Cros-Aarteil S."/>
            <person name="Calhoun S."/>
            <person name="Haridas S."/>
            <person name="Kuo A."/>
            <person name="Mondo S."/>
            <person name="Pangilinan J."/>
            <person name="Riley R."/>
            <person name="Labutti K."/>
            <person name="Andreopoulos B."/>
            <person name="Lipzen A."/>
            <person name="Chen C."/>
            <person name="Yanf M."/>
            <person name="Daum C."/>
            <person name="Ng V."/>
            <person name="Clum A."/>
            <person name="Ohm R."/>
            <person name="Martin F."/>
            <person name="Silar P."/>
            <person name="Natvig D."/>
            <person name="Lalanne C."/>
            <person name="Gautier V."/>
            <person name="Ament-Velasquez S.L."/>
            <person name="Kruys A."/>
            <person name="Hutchinson M.I."/>
            <person name="Powell A.J."/>
            <person name="Barry K."/>
            <person name="Miller A.N."/>
            <person name="Grigoriev I.V."/>
            <person name="Debuchy R."/>
            <person name="Gladieux P."/>
            <person name="Thoren M.H."/>
            <person name="Johannesson H."/>
        </authorList>
    </citation>
    <scope>NUCLEOTIDE SEQUENCE</scope>
    <source>
        <strain evidence="2">CBS 508.74</strain>
    </source>
</reference>
<dbReference type="EMBL" id="MU853333">
    <property type="protein sequence ID" value="KAK4116587.1"/>
    <property type="molecule type" value="Genomic_DNA"/>
</dbReference>
<sequence>MHPATQSAVLQDPDAAVTNDYLNMSPFTSRRAASEPEHDQEPPLMHFPHCRLSITPCDMFPAAGGGVGRLEQVALPGSLVRTLLARVGSLQPQLQFQPNPEDTATSTTTDSPSSARHRRTAQQPQPRTQQQQIRIRVEPHADDGAEWVYSRCLLVDFTGFCEDEAEALSAQGRLCCWASVVLHPVVEQAGGTTVTWDLGFVVHRVGVRDPESGWCECF</sequence>
<dbReference type="Proteomes" id="UP001302812">
    <property type="component" value="Unassembled WGS sequence"/>
</dbReference>
<accession>A0AAN6YWQ8</accession>
<proteinExistence type="predicted"/>
<keyword evidence="3" id="KW-1185">Reference proteome</keyword>
<dbReference type="RefSeq" id="XP_064674157.1">
    <property type="nucleotide sequence ID" value="XM_064817349.1"/>
</dbReference>